<feature type="transmembrane region" description="Helical" evidence="8">
    <location>
        <begin position="131"/>
        <end position="155"/>
    </location>
</feature>
<sequence length="163" mass="17969">MAKTRRICHLLLRFLAFAATLAAVIVMATSHERASIFTVSFEAKYTYSPAFKYFVIANSVVTVYGFLVLFLPKESLLWRLVVALDLVVTMVLISSFSAALAIAQVGKNGNSYAAWLPICDSVPKFCNQVTIALIAGFVAVIAYIILMLHSIHTIIDPLLLRKN</sequence>
<evidence type="ECO:0000256" key="3">
    <source>
        <dbReference type="ARBA" id="ARBA00011489"/>
    </source>
</evidence>
<reference evidence="10 11" key="1">
    <citation type="submission" date="2024-01" db="EMBL/GenBank/DDBJ databases">
        <title>The genomes of 5 underutilized Papilionoideae crops provide insights into root nodulation and disease resistance.</title>
        <authorList>
            <person name="Yuan L."/>
        </authorList>
    </citation>
    <scope>NUCLEOTIDE SEQUENCE [LARGE SCALE GENOMIC DNA]</scope>
    <source>
        <strain evidence="10">LY-2023</strain>
        <tissue evidence="10">Leaf</tissue>
    </source>
</reference>
<keyword evidence="5 8" id="KW-0812">Transmembrane</keyword>
<comment type="subunit">
    <text evidence="3 8">Homodimer and heterodimers.</text>
</comment>
<feature type="transmembrane region" description="Helical" evidence="8">
    <location>
        <begin position="77"/>
        <end position="102"/>
    </location>
</feature>
<evidence type="ECO:0000259" key="9">
    <source>
        <dbReference type="Pfam" id="PF04535"/>
    </source>
</evidence>
<comment type="similarity">
    <text evidence="2 8">Belongs to the Casparian strip membrane proteins (CASP) family.</text>
</comment>
<comment type="subcellular location">
    <subcellularLocation>
        <location evidence="1 8">Cell membrane</location>
        <topology evidence="1 8">Multi-pass membrane protein</topology>
    </subcellularLocation>
</comment>
<name>A0AAN9EV69_CLITE</name>
<keyword evidence="11" id="KW-1185">Reference proteome</keyword>
<evidence type="ECO:0000313" key="10">
    <source>
        <dbReference type="EMBL" id="KAK7263659.1"/>
    </source>
</evidence>
<accession>A0AAN9EV69</accession>
<organism evidence="10 11">
    <name type="scientific">Clitoria ternatea</name>
    <name type="common">Butterfly pea</name>
    <dbReference type="NCBI Taxonomy" id="43366"/>
    <lineage>
        <taxon>Eukaryota</taxon>
        <taxon>Viridiplantae</taxon>
        <taxon>Streptophyta</taxon>
        <taxon>Embryophyta</taxon>
        <taxon>Tracheophyta</taxon>
        <taxon>Spermatophyta</taxon>
        <taxon>Magnoliopsida</taxon>
        <taxon>eudicotyledons</taxon>
        <taxon>Gunneridae</taxon>
        <taxon>Pentapetalae</taxon>
        <taxon>rosids</taxon>
        <taxon>fabids</taxon>
        <taxon>Fabales</taxon>
        <taxon>Fabaceae</taxon>
        <taxon>Papilionoideae</taxon>
        <taxon>50 kb inversion clade</taxon>
        <taxon>NPAAA clade</taxon>
        <taxon>indigoferoid/millettioid clade</taxon>
        <taxon>Phaseoleae</taxon>
        <taxon>Clitoria</taxon>
    </lineage>
</organism>
<evidence type="ECO:0000256" key="4">
    <source>
        <dbReference type="ARBA" id="ARBA00022475"/>
    </source>
</evidence>
<dbReference type="NCBIfam" id="TIGR01569">
    <property type="entry name" value="A_tha_TIGR01569"/>
    <property type="match status" value="1"/>
</dbReference>
<comment type="caution">
    <text evidence="10">The sequence shown here is derived from an EMBL/GenBank/DDBJ whole genome shotgun (WGS) entry which is preliminary data.</text>
</comment>
<evidence type="ECO:0000256" key="2">
    <source>
        <dbReference type="ARBA" id="ARBA00007651"/>
    </source>
</evidence>
<evidence type="ECO:0000256" key="6">
    <source>
        <dbReference type="ARBA" id="ARBA00022989"/>
    </source>
</evidence>
<dbReference type="Proteomes" id="UP001359559">
    <property type="component" value="Unassembled WGS sequence"/>
</dbReference>
<keyword evidence="6 8" id="KW-1133">Transmembrane helix</keyword>
<keyword evidence="4 8" id="KW-1003">Cell membrane</keyword>
<dbReference type="InterPro" id="IPR044173">
    <property type="entry name" value="CASPL"/>
</dbReference>
<dbReference type="InterPro" id="IPR006702">
    <property type="entry name" value="CASP_dom"/>
</dbReference>
<dbReference type="Pfam" id="PF04535">
    <property type="entry name" value="CASP_dom"/>
    <property type="match status" value="1"/>
</dbReference>
<evidence type="ECO:0000256" key="8">
    <source>
        <dbReference type="RuleBase" id="RU361233"/>
    </source>
</evidence>
<feature type="transmembrane region" description="Helical" evidence="8">
    <location>
        <begin position="12"/>
        <end position="30"/>
    </location>
</feature>
<evidence type="ECO:0000256" key="7">
    <source>
        <dbReference type="ARBA" id="ARBA00023136"/>
    </source>
</evidence>
<dbReference type="InterPro" id="IPR006459">
    <property type="entry name" value="CASP/CASPL"/>
</dbReference>
<dbReference type="PANTHER" id="PTHR36488">
    <property type="entry name" value="CASP-LIKE PROTEIN 1U1"/>
    <property type="match status" value="1"/>
</dbReference>
<keyword evidence="7 8" id="KW-0472">Membrane</keyword>
<proteinExistence type="inferred from homology"/>
<evidence type="ECO:0000313" key="11">
    <source>
        <dbReference type="Proteomes" id="UP001359559"/>
    </source>
</evidence>
<dbReference type="EMBL" id="JAYKXN010000008">
    <property type="protein sequence ID" value="KAK7263659.1"/>
    <property type="molecule type" value="Genomic_DNA"/>
</dbReference>
<dbReference type="PANTHER" id="PTHR36488:SF8">
    <property type="entry name" value="CASP-LIKE PROTEIN 1U1"/>
    <property type="match status" value="1"/>
</dbReference>
<feature type="domain" description="Casparian strip membrane protein" evidence="9">
    <location>
        <begin position="4"/>
        <end position="142"/>
    </location>
</feature>
<dbReference type="GO" id="GO:0005886">
    <property type="term" value="C:plasma membrane"/>
    <property type="evidence" value="ECO:0007669"/>
    <property type="project" value="UniProtKB-SubCell"/>
</dbReference>
<feature type="transmembrane region" description="Helical" evidence="8">
    <location>
        <begin position="50"/>
        <end position="70"/>
    </location>
</feature>
<dbReference type="AlphaFoldDB" id="A0AAN9EV69"/>
<evidence type="ECO:0000256" key="5">
    <source>
        <dbReference type="ARBA" id="ARBA00022692"/>
    </source>
</evidence>
<gene>
    <name evidence="10" type="ORF">RJT34_31253</name>
</gene>
<evidence type="ECO:0000256" key="1">
    <source>
        <dbReference type="ARBA" id="ARBA00004651"/>
    </source>
</evidence>
<protein>
    <recommendedName>
        <fullName evidence="8">CASP-like protein</fullName>
    </recommendedName>
</protein>